<protein>
    <submittedName>
        <fullName evidence="1">Uncharacterized protein</fullName>
    </submittedName>
</protein>
<name>A0A9D5HGG1_9LILI</name>
<gene>
    <name evidence="1" type="ORF">J5N97_017686</name>
</gene>
<reference evidence="1" key="1">
    <citation type="submission" date="2021-03" db="EMBL/GenBank/DDBJ databases">
        <authorList>
            <person name="Li Z."/>
            <person name="Yang C."/>
        </authorList>
    </citation>
    <scope>NUCLEOTIDE SEQUENCE</scope>
    <source>
        <strain evidence="1">Dzin_1.0</strain>
        <tissue evidence="1">Leaf</tissue>
    </source>
</reference>
<evidence type="ECO:0000313" key="2">
    <source>
        <dbReference type="Proteomes" id="UP001085076"/>
    </source>
</evidence>
<reference evidence="1" key="2">
    <citation type="journal article" date="2022" name="Hortic Res">
        <title>The genome of Dioscorea zingiberensis sheds light on the biosynthesis, origin and evolution of the medicinally important diosgenin saponins.</title>
        <authorList>
            <person name="Li Y."/>
            <person name="Tan C."/>
            <person name="Li Z."/>
            <person name="Guo J."/>
            <person name="Li S."/>
            <person name="Chen X."/>
            <person name="Wang C."/>
            <person name="Dai X."/>
            <person name="Yang H."/>
            <person name="Song W."/>
            <person name="Hou L."/>
            <person name="Xu J."/>
            <person name="Tong Z."/>
            <person name="Xu A."/>
            <person name="Yuan X."/>
            <person name="Wang W."/>
            <person name="Yang Q."/>
            <person name="Chen L."/>
            <person name="Sun Z."/>
            <person name="Wang K."/>
            <person name="Pan B."/>
            <person name="Chen J."/>
            <person name="Bao Y."/>
            <person name="Liu F."/>
            <person name="Qi X."/>
            <person name="Gang D.R."/>
            <person name="Wen J."/>
            <person name="Li J."/>
        </authorList>
    </citation>
    <scope>NUCLEOTIDE SEQUENCE</scope>
    <source>
        <strain evidence="1">Dzin_1.0</strain>
    </source>
</reference>
<accession>A0A9D5HGG1</accession>
<proteinExistence type="predicted"/>
<sequence>MCFVPRLEASPFLLRLSALNLSLCFPFDRVFQSFSASVSVFDRFLEELAGLESLIRGRRSEKPICRALVSWVENPRSGG</sequence>
<keyword evidence="2" id="KW-1185">Reference proteome</keyword>
<dbReference type="Proteomes" id="UP001085076">
    <property type="component" value="Miscellaneous, Linkage group lg04"/>
</dbReference>
<evidence type="ECO:0000313" key="1">
    <source>
        <dbReference type="EMBL" id="KAJ0975721.1"/>
    </source>
</evidence>
<organism evidence="1 2">
    <name type="scientific">Dioscorea zingiberensis</name>
    <dbReference type="NCBI Taxonomy" id="325984"/>
    <lineage>
        <taxon>Eukaryota</taxon>
        <taxon>Viridiplantae</taxon>
        <taxon>Streptophyta</taxon>
        <taxon>Embryophyta</taxon>
        <taxon>Tracheophyta</taxon>
        <taxon>Spermatophyta</taxon>
        <taxon>Magnoliopsida</taxon>
        <taxon>Liliopsida</taxon>
        <taxon>Dioscoreales</taxon>
        <taxon>Dioscoreaceae</taxon>
        <taxon>Dioscorea</taxon>
    </lineage>
</organism>
<dbReference type="AlphaFoldDB" id="A0A9D5HGG1"/>
<comment type="caution">
    <text evidence="1">The sequence shown here is derived from an EMBL/GenBank/DDBJ whole genome shotgun (WGS) entry which is preliminary data.</text>
</comment>
<dbReference type="EMBL" id="JAGGNH010000004">
    <property type="protein sequence ID" value="KAJ0975721.1"/>
    <property type="molecule type" value="Genomic_DNA"/>
</dbReference>